<evidence type="ECO:0000313" key="3">
    <source>
        <dbReference type="EMBL" id="RZS58127.1"/>
    </source>
</evidence>
<proteinExistence type="predicted"/>
<comment type="caution">
    <text evidence="3">The sequence shown here is derived from an EMBL/GenBank/DDBJ whole genome shotgun (WGS) entry which is preliminary data.</text>
</comment>
<name>A0A4Q7LV24_9BURK</name>
<protein>
    <submittedName>
        <fullName evidence="3">Uncharacterized protein</fullName>
    </submittedName>
</protein>
<reference evidence="3 4" key="1">
    <citation type="submission" date="2019-02" db="EMBL/GenBank/DDBJ databases">
        <title>Genomic Encyclopedia of Type Strains, Phase IV (KMG-IV): sequencing the most valuable type-strain genomes for metagenomic binning, comparative biology and taxonomic classification.</title>
        <authorList>
            <person name="Goeker M."/>
        </authorList>
    </citation>
    <scope>NUCLEOTIDE SEQUENCE [LARGE SCALE GENOMIC DNA]</scope>
    <source>
        <strain evidence="3 4">DSM 10617</strain>
    </source>
</reference>
<evidence type="ECO:0000256" key="2">
    <source>
        <dbReference type="SAM" id="SignalP"/>
    </source>
</evidence>
<gene>
    <name evidence="3" type="ORF">EV685_0406</name>
</gene>
<dbReference type="AlphaFoldDB" id="A0A4Q7LV24"/>
<organism evidence="3 4">
    <name type="scientific">Sphaerotilus mobilis</name>
    <dbReference type="NCBI Taxonomy" id="47994"/>
    <lineage>
        <taxon>Bacteria</taxon>
        <taxon>Pseudomonadati</taxon>
        <taxon>Pseudomonadota</taxon>
        <taxon>Betaproteobacteria</taxon>
        <taxon>Burkholderiales</taxon>
        <taxon>Sphaerotilaceae</taxon>
        <taxon>Sphaerotilus</taxon>
    </lineage>
</organism>
<feature type="chain" id="PRO_5020959636" evidence="2">
    <location>
        <begin position="26"/>
        <end position="108"/>
    </location>
</feature>
<evidence type="ECO:0000256" key="1">
    <source>
        <dbReference type="SAM" id="MobiDB-lite"/>
    </source>
</evidence>
<feature type="region of interest" description="Disordered" evidence="1">
    <location>
        <begin position="26"/>
        <end position="51"/>
    </location>
</feature>
<keyword evidence="2" id="KW-0732">Signal</keyword>
<feature type="signal peptide" evidence="2">
    <location>
        <begin position="1"/>
        <end position="25"/>
    </location>
</feature>
<dbReference type="EMBL" id="SGWV01000007">
    <property type="protein sequence ID" value="RZS58127.1"/>
    <property type="molecule type" value="Genomic_DNA"/>
</dbReference>
<sequence length="108" mass="11670">MFPFLSAARGLLAVALLGAAGLTLAAPAGSPPRVDPLDPDAPSRPLPHRSVWHHQGPLAESEPVDWRAAHTAVQKAGGWRAYAREVARENARQNDRQNARQNDLEGRP</sequence>
<keyword evidence="4" id="KW-1185">Reference proteome</keyword>
<dbReference type="Proteomes" id="UP000293433">
    <property type="component" value="Unassembled WGS sequence"/>
</dbReference>
<evidence type="ECO:0000313" key="4">
    <source>
        <dbReference type="Proteomes" id="UP000293433"/>
    </source>
</evidence>
<feature type="region of interest" description="Disordered" evidence="1">
    <location>
        <begin position="87"/>
        <end position="108"/>
    </location>
</feature>
<accession>A0A4Q7LV24</accession>
<dbReference type="OrthoDB" id="7022621at2"/>
<dbReference type="RefSeq" id="WP_130480306.1">
    <property type="nucleotide sequence ID" value="NZ_SGWV01000007.1"/>
</dbReference>